<dbReference type="WBParaSite" id="EN70_8597">
    <property type="protein sequence ID" value="EN70_8597"/>
    <property type="gene ID" value="EN70_8597"/>
</dbReference>
<dbReference type="eggNOG" id="KOG0817">
    <property type="taxonomic scope" value="Eukaryota"/>
</dbReference>
<organism evidence="4 5">
    <name type="scientific">Loa loa</name>
    <name type="common">Eye worm</name>
    <name type="synonym">Filaria loa</name>
    <dbReference type="NCBI Taxonomy" id="7209"/>
    <lineage>
        <taxon>Eukaryota</taxon>
        <taxon>Metazoa</taxon>
        <taxon>Ecdysozoa</taxon>
        <taxon>Nematoda</taxon>
        <taxon>Chromadorea</taxon>
        <taxon>Rhabditida</taxon>
        <taxon>Spirurina</taxon>
        <taxon>Spiruromorpha</taxon>
        <taxon>Filarioidea</taxon>
        <taxon>Onchocercidae</taxon>
        <taxon>Loa</taxon>
    </lineage>
</organism>
<evidence type="ECO:0000313" key="4">
    <source>
        <dbReference type="Proteomes" id="UP000095285"/>
    </source>
</evidence>
<dbReference type="AlphaFoldDB" id="A0A1I7W1L9"/>
<name>A0A1I7W1L9_LOALO</name>
<keyword evidence="4" id="KW-1185">Reference proteome</keyword>
<dbReference type="PANTHER" id="PTHR23310:SF77">
    <property type="entry name" value="LD25952P"/>
    <property type="match status" value="1"/>
</dbReference>
<keyword evidence="2" id="KW-0175">Coiled coil</keyword>
<feature type="domain" description="ACB" evidence="3">
    <location>
        <begin position="14"/>
        <end position="103"/>
    </location>
</feature>
<accession>A0A1I7W1L9</accession>
<dbReference type="Pfam" id="PF00887">
    <property type="entry name" value="ACBP"/>
    <property type="match status" value="1"/>
</dbReference>
<evidence type="ECO:0000256" key="2">
    <source>
        <dbReference type="SAM" id="Coils"/>
    </source>
</evidence>
<dbReference type="InterPro" id="IPR000582">
    <property type="entry name" value="Acyl-CoA-binding_protein"/>
</dbReference>
<dbReference type="SUPFAM" id="SSF47027">
    <property type="entry name" value="Acyl-CoA binding protein"/>
    <property type="match status" value="1"/>
</dbReference>
<dbReference type="GO" id="GO:0000062">
    <property type="term" value="F:fatty-acyl-CoA binding"/>
    <property type="evidence" value="ECO:0007669"/>
    <property type="project" value="InterPro"/>
</dbReference>
<dbReference type="InterPro" id="IPR014352">
    <property type="entry name" value="FERM/acyl-CoA-bd_prot_sf"/>
</dbReference>
<keyword evidence="1" id="KW-0446">Lipid-binding</keyword>
<evidence type="ECO:0000313" key="5">
    <source>
        <dbReference type="WBParaSite" id="EN70_8597"/>
    </source>
</evidence>
<dbReference type="PANTHER" id="PTHR23310">
    <property type="entry name" value="ACYL-COA-BINDING PROTEIN, ACBP"/>
    <property type="match status" value="1"/>
</dbReference>
<reference evidence="5" key="2">
    <citation type="submission" date="2016-11" db="UniProtKB">
        <authorList>
            <consortium name="WormBaseParasite"/>
        </authorList>
    </citation>
    <scope>IDENTIFICATION</scope>
</reference>
<dbReference type="Gene3D" id="1.20.80.10">
    <property type="match status" value="1"/>
</dbReference>
<reference evidence="4" key="1">
    <citation type="submission" date="2012-04" db="EMBL/GenBank/DDBJ databases">
        <title>The Genome Sequence of Loa loa.</title>
        <authorList>
            <consortium name="The Broad Institute Genome Sequencing Platform"/>
            <consortium name="Broad Institute Genome Sequencing Center for Infectious Disease"/>
            <person name="Nutman T.B."/>
            <person name="Fink D.L."/>
            <person name="Russ C."/>
            <person name="Young S."/>
            <person name="Zeng Q."/>
            <person name="Gargeya S."/>
            <person name="Alvarado L."/>
            <person name="Berlin A."/>
            <person name="Chapman S.B."/>
            <person name="Chen Z."/>
            <person name="Freedman E."/>
            <person name="Gellesch M."/>
            <person name="Goldberg J."/>
            <person name="Griggs A."/>
            <person name="Gujja S."/>
            <person name="Heilman E.R."/>
            <person name="Heiman D."/>
            <person name="Howarth C."/>
            <person name="Mehta T."/>
            <person name="Neiman D."/>
            <person name="Pearson M."/>
            <person name="Roberts A."/>
            <person name="Saif S."/>
            <person name="Shea T."/>
            <person name="Shenoy N."/>
            <person name="Sisk P."/>
            <person name="Stolte C."/>
            <person name="Sykes S."/>
            <person name="White J."/>
            <person name="Yandava C."/>
            <person name="Haas B."/>
            <person name="Henn M.R."/>
            <person name="Nusbaum C."/>
            <person name="Birren B."/>
        </authorList>
    </citation>
    <scope>NUCLEOTIDE SEQUENCE [LARGE SCALE GENOMIC DNA]</scope>
</reference>
<evidence type="ECO:0000256" key="1">
    <source>
        <dbReference type="ARBA" id="ARBA00023121"/>
    </source>
</evidence>
<dbReference type="GO" id="GO:0005737">
    <property type="term" value="C:cytoplasm"/>
    <property type="evidence" value="ECO:0007669"/>
    <property type="project" value="TreeGrafter"/>
</dbReference>
<dbReference type="STRING" id="7209.A0A1I7W1L9"/>
<dbReference type="InterPro" id="IPR035984">
    <property type="entry name" value="Acyl-CoA-binding_sf"/>
</dbReference>
<sequence>MLADSVETNVESKCDAAFKAAVDLIQNMPKKGVISISVNQKLRFYSLFKQGVNGTCNVPCPPLWRAVDRMKWRAWNALGSMDSLEAKKIYVTELKDIINRVQHEYDVAELTKESDERTKELLKEKLTVLGYDVSVLRIREDLDDFEKQSCNTAEGNYEMKKHTSSNGTNELSDQCSESSTSTGEYVDAVCCNHEPCVCCRRQPPNQRTDPMNGRHSFSSTFDSENLKIFMQRHLKIISWKKPTWRSMKDFYSLTKSLDRTSLRTTQRRPSGSIPPRAASKIANQPHSLRFSPVCSTSFLSRQPAREANFYNQMLLWHRHRQAKPIRKRRFQLAMNALKKRASNVKHQIAVIIQCFIDTNVQLLLTRIDNLEQMKGVVSETLLDVVDKRIAYPKMITSYVSEAGKFRIKRMEEAELVWQTESMGKRDVEKMMEIINKVKETEKENDAFLHRLEELKKQNEELEKTAKVNDETIRSMVF</sequence>
<dbReference type="Proteomes" id="UP000095285">
    <property type="component" value="Unassembled WGS sequence"/>
</dbReference>
<feature type="coiled-coil region" evidence="2">
    <location>
        <begin position="437"/>
        <end position="471"/>
    </location>
</feature>
<dbReference type="GO" id="GO:0006631">
    <property type="term" value="P:fatty acid metabolic process"/>
    <property type="evidence" value="ECO:0007669"/>
    <property type="project" value="TreeGrafter"/>
</dbReference>
<dbReference type="PROSITE" id="PS51228">
    <property type="entry name" value="ACB_2"/>
    <property type="match status" value="1"/>
</dbReference>
<proteinExistence type="predicted"/>
<evidence type="ECO:0000259" key="3">
    <source>
        <dbReference type="PROSITE" id="PS51228"/>
    </source>
</evidence>
<protein>
    <submittedName>
        <fullName evidence="5">ACB domain-containing protein</fullName>
    </submittedName>
</protein>